<evidence type="ECO:0000256" key="1">
    <source>
        <dbReference type="SAM" id="MobiDB-lite"/>
    </source>
</evidence>
<dbReference type="InterPro" id="IPR021842">
    <property type="entry name" value="DUF3435"/>
</dbReference>
<keyword evidence="3" id="KW-1185">Reference proteome</keyword>
<accession>A0ABR4ASJ1</accession>
<evidence type="ECO:0000313" key="2">
    <source>
        <dbReference type="EMBL" id="KAL2047614.1"/>
    </source>
</evidence>
<organism evidence="2 3">
    <name type="scientific">Stereocaulon virgatum</name>
    <dbReference type="NCBI Taxonomy" id="373712"/>
    <lineage>
        <taxon>Eukaryota</taxon>
        <taxon>Fungi</taxon>
        <taxon>Dikarya</taxon>
        <taxon>Ascomycota</taxon>
        <taxon>Pezizomycotina</taxon>
        <taxon>Lecanoromycetes</taxon>
        <taxon>OSLEUM clade</taxon>
        <taxon>Lecanoromycetidae</taxon>
        <taxon>Lecanorales</taxon>
        <taxon>Lecanorineae</taxon>
        <taxon>Stereocaulaceae</taxon>
        <taxon>Stereocaulon</taxon>
    </lineage>
</organism>
<sequence length="1014" mass="115467">MSPKDIPSDELWKKAAAKGYKHGVHRAEDRQRKKQPCGPKTRYDQDCALKYYEKWIVSIENDRLNAGDLSTDGKSAVNVPDAMSPKSLQEGSPPLDIATIKDFLRFKAFISEGRIDEELERATADSLNAFAEWFFAGFARVTGNPIPKEDRQEVYDWVRNTLTREGLVVNKKKPKHLFGEKEFTQFTITFWIVDDKIFMHPRNKVQIPFILSVFFWTAARIGAFFPEKKNDSKKGLQYRDIELVLLRIPSGGWKAIYRIDQRWVKNNRDPDNVVFGASTSQHGTLLHDDTQFLLALAIADHAIWGVNTLDELWQLQIPDGDDELPLRWNNSVMHLPILRNATMRNGVTNEPLLKRTFDRILKSVLNLSGFFGPATVHAIRRFVGKKVNARYTEVERSQHVLQGDPRVWGRSYVANTSSVCGRSAALDEPAQHDQVDYFQSFAKFHESGLPSKLPAREEAAISQHPELLDLESEVHRLKSEHGSPSQIQATVSKARACRLRLTRKRLQRYKLEWVRGRRDWKVMTRGKGRAEDQSQTDLSEILARVMPERGRLAKTMISDQVVSEEERKDAVKDLCSLACLDCSTVYRPGEKPAQDLCPVESCSLAMHSLPKVQRSTHIHHCRQTELAKTLERMPSELQYCFTCFDWYVEEEWNQHCQIHLESITSKRCASITYCNTLVRPAFCPFCLGGKHLPASTRWSSWTREAKLWSHLGEHLATACWPRKCPHPLCSLDLESERSFIYHLNDVHSLQMSASMQKSWPSKRDCEALTWIPEGGSQKGERKRQREDEQEPRPLNKRFKPSTLDDEEDPKPPGHLFDPRATDVSQTSLSLETPKVSLVDLTADGGVLPELSHDMSSLSPDTDETHSLDSFSQQQNILPTSLTGEPELDPDKAQILADDALFSEFLRSPSPSLCHIGEGHGKDDLRTSISPQTIVPANICLFPEEDPHLADLTAERLPEVKNKNIQTKRPYVTLHIRPKKAASKPKVSLRLNPPKRAPKPKSIRRGPKNRSSKRV</sequence>
<name>A0ABR4ASJ1_9LECA</name>
<dbReference type="PANTHER" id="PTHR37535:SF3">
    <property type="entry name" value="FLUG DOMAIN-CONTAINING PROTEIN"/>
    <property type="match status" value="1"/>
</dbReference>
<feature type="compositionally biased region" description="Basic and acidic residues" evidence="1">
    <location>
        <begin position="783"/>
        <end position="793"/>
    </location>
</feature>
<protein>
    <recommendedName>
        <fullName evidence="4">C2H2-type domain-containing protein</fullName>
    </recommendedName>
</protein>
<dbReference type="PANTHER" id="PTHR37535">
    <property type="entry name" value="FLUG DOMAIN PROTEIN"/>
    <property type="match status" value="1"/>
</dbReference>
<evidence type="ECO:0000313" key="3">
    <source>
        <dbReference type="Proteomes" id="UP001590950"/>
    </source>
</evidence>
<dbReference type="Proteomes" id="UP001590950">
    <property type="component" value="Unassembled WGS sequence"/>
</dbReference>
<feature type="region of interest" description="Disordered" evidence="1">
    <location>
        <begin position="770"/>
        <end position="828"/>
    </location>
</feature>
<dbReference type="Pfam" id="PF11917">
    <property type="entry name" value="DUF3435"/>
    <property type="match status" value="1"/>
</dbReference>
<feature type="region of interest" description="Disordered" evidence="1">
    <location>
        <begin position="22"/>
        <end position="42"/>
    </location>
</feature>
<proteinExistence type="predicted"/>
<comment type="caution">
    <text evidence="2">The sequence shown here is derived from an EMBL/GenBank/DDBJ whole genome shotgun (WGS) entry which is preliminary data.</text>
</comment>
<gene>
    <name evidence="2" type="ORF">N7G274_000656</name>
</gene>
<evidence type="ECO:0008006" key="4">
    <source>
        <dbReference type="Google" id="ProtNLM"/>
    </source>
</evidence>
<reference evidence="2 3" key="1">
    <citation type="submission" date="2024-09" db="EMBL/GenBank/DDBJ databases">
        <title>Rethinking Asexuality: The Enigmatic Case of Functional Sexual Genes in Lepraria (Stereocaulaceae).</title>
        <authorList>
            <person name="Doellman M."/>
            <person name="Sun Y."/>
            <person name="Barcenas-Pena A."/>
            <person name="Lumbsch H.T."/>
            <person name="Grewe F."/>
        </authorList>
    </citation>
    <scope>NUCLEOTIDE SEQUENCE [LARGE SCALE GENOMIC DNA]</scope>
    <source>
        <strain evidence="2 3">Mercado 3170</strain>
    </source>
</reference>
<feature type="compositionally biased region" description="Basic residues" evidence="1">
    <location>
        <begin position="995"/>
        <end position="1014"/>
    </location>
</feature>
<dbReference type="EMBL" id="JBEFKJ010000002">
    <property type="protein sequence ID" value="KAL2047614.1"/>
    <property type="molecule type" value="Genomic_DNA"/>
</dbReference>
<feature type="region of interest" description="Disordered" evidence="1">
    <location>
        <begin position="973"/>
        <end position="1014"/>
    </location>
</feature>